<dbReference type="SUPFAM" id="SSF52980">
    <property type="entry name" value="Restriction endonuclease-like"/>
    <property type="match status" value="1"/>
</dbReference>
<dbReference type="InterPro" id="IPR052906">
    <property type="entry name" value="Type_IV_Methyl-Rstrct_Enzyme"/>
</dbReference>
<evidence type="ECO:0000313" key="4">
    <source>
        <dbReference type="EMBL" id="QHV97934.1"/>
    </source>
</evidence>
<evidence type="ECO:0000256" key="2">
    <source>
        <dbReference type="SAM" id="Phobius"/>
    </source>
</evidence>
<dbReference type="EMBL" id="CP045997">
    <property type="protein sequence ID" value="QHV97934.1"/>
    <property type="molecule type" value="Genomic_DNA"/>
</dbReference>
<protein>
    <recommendedName>
        <fullName evidence="3">Restriction endonuclease type IV Mrr domain-containing protein</fullName>
    </recommendedName>
</protein>
<gene>
    <name evidence="4" type="ORF">GJR95_24290</name>
</gene>
<keyword evidence="1" id="KW-0175">Coiled coil</keyword>
<dbReference type="RefSeq" id="WP_162388346.1">
    <property type="nucleotide sequence ID" value="NZ_CP045997.1"/>
</dbReference>
<proteinExistence type="predicted"/>
<dbReference type="GO" id="GO:0015666">
    <property type="term" value="F:restriction endodeoxyribonuclease activity"/>
    <property type="evidence" value="ECO:0007669"/>
    <property type="project" value="TreeGrafter"/>
</dbReference>
<feature type="coiled-coil region" evidence="1">
    <location>
        <begin position="56"/>
        <end position="111"/>
    </location>
</feature>
<dbReference type="InterPro" id="IPR007560">
    <property type="entry name" value="Restrct_endonuc_IV_Mrr"/>
</dbReference>
<dbReference type="GO" id="GO:0003677">
    <property type="term" value="F:DNA binding"/>
    <property type="evidence" value="ECO:0007669"/>
    <property type="project" value="InterPro"/>
</dbReference>
<organism evidence="4 5">
    <name type="scientific">Spirosoma endbachense</name>
    <dbReference type="NCBI Taxonomy" id="2666025"/>
    <lineage>
        <taxon>Bacteria</taxon>
        <taxon>Pseudomonadati</taxon>
        <taxon>Bacteroidota</taxon>
        <taxon>Cytophagia</taxon>
        <taxon>Cytophagales</taxon>
        <taxon>Cytophagaceae</taxon>
        <taxon>Spirosoma</taxon>
    </lineage>
</organism>
<keyword evidence="2" id="KW-0472">Membrane</keyword>
<feature type="transmembrane region" description="Helical" evidence="2">
    <location>
        <begin position="7"/>
        <end position="25"/>
    </location>
</feature>
<keyword evidence="2" id="KW-0812">Transmembrane</keyword>
<evidence type="ECO:0000256" key="1">
    <source>
        <dbReference type="SAM" id="Coils"/>
    </source>
</evidence>
<evidence type="ECO:0000259" key="3">
    <source>
        <dbReference type="Pfam" id="PF04471"/>
    </source>
</evidence>
<dbReference type="PANTHER" id="PTHR30015">
    <property type="entry name" value="MRR RESTRICTION SYSTEM PROTEIN"/>
    <property type="match status" value="1"/>
</dbReference>
<keyword evidence="5" id="KW-1185">Reference proteome</keyword>
<dbReference type="Gene3D" id="3.40.1350.10">
    <property type="match status" value="1"/>
</dbReference>
<dbReference type="InterPro" id="IPR011335">
    <property type="entry name" value="Restrct_endonuc-II-like"/>
</dbReference>
<dbReference type="Proteomes" id="UP000464577">
    <property type="component" value="Chromosome"/>
</dbReference>
<dbReference type="AlphaFoldDB" id="A0A6P1VZ79"/>
<feature type="transmembrane region" description="Helical" evidence="2">
    <location>
        <begin position="31"/>
        <end position="54"/>
    </location>
</feature>
<dbReference type="InterPro" id="IPR011856">
    <property type="entry name" value="tRNA_endonuc-like_dom_sf"/>
</dbReference>
<accession>A0A6P1VZ79</accession>
<evidence type="ECO:0000313" key="5">
    <source>
        <dbReference type="Proteomes" id="UP000464577"/>
    </source>
</evidence>
<feature type="domain" description="Restriction endonuclease type IV Mrr" evidence="3">
    <location>
        <begin position="146"/>
        <end position="253"/>
    </location>
</feature>
<sequence length="341" mass="39852">MKKNDTGGCGILIIIFLATFLMAIVAKYPWYALLIFGCFLLISYNWNTINYHFFMTEVQRQAQRQAEVERKELEQKEIKKDAKRKKLLDDKSALQQELSAIQERKRQLNYSYNLVEHSINRIEKEALDIYRWNHYNAIYNEIHIIDEYGGKEFENFIARLYTKLGYTIDFQSKGADQGADIVIKKQGIKTVVQIKRWKSKVGNKAVQEVLGAKHFYSCSEGIVITNSFFTKEAIALANSAKIKLIDRDALAKLVYQFSDKKDVIVPFDRFKYTNIEKLVNHIEASKFQLKEIITMDLGKIEEINQLYVETLKYKQILTDIQLEMDSQNEKLKMNRIAIDLL</sequence>
<dbReference type="KEGG" id="senf:GJR95_24290"/>
<keyword evidence="2" id="KW-1133">Transmembrane helix</keyword>
<dbReference type="Pfam" id="PF04471">
    <property type="entry name" value="Mrr_cat"/>
    <property type="match status" value="1"/>
</dbReference>
<reference evidence="4 5" key="1">
    <citation type="submission" date="2019-11" db="EMBL/GenBank/DDBJ databases">
        <title>Spirosoma endbachense sp. nov., isolated from a natural salt meadow.</title>
        <authorList>
            <person name="Rojas J."/>
            <person name="Ambika Manirajan B."/>
            <person name="Ratering S."/>
            <person name="Suarez C."/>
            <person name="Geissler-Plaum R."/>
            <person name="Schnell S."/>
        </authorList>
    </citation>
    <scope>NUCLEOTIDE SEQUENCE [LARGE SCALE GENOMIC DNA]</scope>
    <source>
        <strain evidence="4 5">I-24</strain>
    </source>
</reference>
<dbReference type="PANTHER" id="PTHR30015:SF6">
    <property type="entry name" value="SLL1429 PROTEIN"/>
    <property type="match status" value="1"/>
</dbReference>
<dbReference type="GO" id="GO:0009307">
    <property type="term" value="P:DNA restriction-modification system"/>
    <property type="evidence" value="ECO:0007669"/>
    <property type="project" value="InterPro"/>
</dbReference>
<name>A0A6P1VZ79_9BACT</name>